<evidence type="ECO:0000313" key="1">
    <source>
        <dbReference type="EMBL" id="MCF4005601.1"/>
    </source>
</evidence>
<dbReference type="AlphaFoldDB" id="A0A9X1TY98"/>
<dbReference type="EMBL" id="JAKGSI010000001">
    <property type="protein sequence ID" value="MCF4005601.1"/>
    <property type="molecule type" value="Genomic_DNA"/>
</dbReference>
<gene>
    <name evidence="1" type="ORF">L1O03_00165</name>
</gene>
<reference evidence="1" key="1">
    <citation type="submission" date="2022-01" db="EMBL/GenBank/DDBJ databases">
        <title>Corynebacterium sp. nov isolated from isolated from the feces of the greater white-fronted geese (Anser albifrons) at Poyang Lake, PR China.</title>
        <authorList>
            <person name="Liu Q."/>
        </authorList>
    </citation>
    <scope>NUCLEOTIDE SEQUENCE</scope>
    <source>
        <strain evidence="1">JCM 32435</strain>
    </source>
</reference>
<dbReference type="Proteomes" id="UP001139336">
    <property type="component" value="Unassembled WGS sequence"/>
</dbReference>
<name>A0A9X1TY98_9CORY</name>
<keyword evidence="2" id="KW-1185">Reference proteome</keyword>
<proteinExistence type="predicted"/>
<dbReference type="RefSeq" id="WP_236117415.1">
    <property type="nucleotide sequence ID" value="NZ_JAKGSI010000001.1"/>
</dbReference>
<accession>A0A9X1TY98</accession>
<sequence>MSEAAPTVKIALITSFEEPYWVSMDMEYERREKGARNNEKVALGETVERM</sequence>
<organism evidence="1 2">
    <name type="scientific">Corynebacterium uropygiale</name>
    <dbReference type="NCBI Taxonomy" id="1775911"/>
    <lineage>
        <taxon>Bacteria</taxon>
        <taxon>Bacillati</taxon>
        <taxon>Actinomycetota</taxon>
        <taxon>Actinomycetes</taxon>
        <taxon>Mycobacteriales</taxon>
        <taxon>Corynebacteriaceae</taxon>
        <taxon>Corynebacterium</taxon>
    </lineage>
</organism>
<evidence type="ECO:0000313" key="2">
    <source>
        <dbReference type="Proteomes" id="UP001139336"/>
    </source>
</evidence>
<comment type="caution">
    <text evidence="1">The sequence shown here is derived from an EMBL/GenBank/DDBJ whole genome shotgun (WGS) entry which is preliminary data.</text>
</comment>
<protein>
    <submittedName>
        <fullName evidence="1">Uncharacterized protein</fullName>
    </submittedName>
</protein>